<accession>A0A562J2B7</accession>
<dbReference type="EMBL" id="VLKG01000001">
    <property type="protein sequence ID" value="TWH77287.1"/>
    <property type="molecule type" value="Genomic_DNA"/>
</dbReference>
<evidence type="ECO:0000313" key="1">
    <source>
        <dbReference type="EMBL" id="TWH77287.1"/>
    </source>
</evidence>
<sequence length="55" mass="6077">MLGLKPQSAAGRDNTCNHADRPCWIVDIRKLKFGIHALIGCVGKLSGDRYTPLIR</sequence>
<protein>
    <submittedName>
        <fullName evidence="1">Uncharacterized protein</fullName>
    </submittedName>
</protein>
<organism evidence="1 2">
    <name type="scientific">Azomonas agilis</name>
    <dbReference type="NCBI Taxonomy" id="116849"/>
    <lineage>
        <taxon>Bacteria</taxon>
        <taxon>Pseudomonadati</taxon>
        <taxon>Pseudomonadota</taxon>
        <taxon>Gammaproteobacteria</taxon>
        <taxon>Pseudomonadales</taxon>
        <taxon>Pseudomonadaceae</taxon>
        <taxon>Azomonas</taxon>
    </lineage>
</organism>
<comment type="caution">
    <text evidence="1">The sequence shown here is derived from an EMBL/GenBank/DDBJ whole genome shotgun (WGS) entry which is preliminary data.</text>
</comment>
<gene>
    <name evidence="1" type="ORF">LX59_00193</name>
</gene>
<dbReference type="Proteomes" id="UP000319627">
    <property type="component" value="Unassembled WGS sequence"/>
</dbReference>
<name>A0A562J2B7_9GAMM</name>
<dbReference type="RefSeq" id="WP_170234313.1">
    <property type="nucleotide sequence ID" value="NZ_VLKG01000001.1"/>
</dbReference>
<keyword evidence="2" id="KW-1185">Reference proteome</keyword>
<proteinExistence type="predicted"/>
<dbReference type="AlphaFoldDB" id="A0A562J2B7"/>
<evidence type="ECO:0000313" key="2">
    <source>
        <dbReference type="Proteomes" id="UP000319627"/>
    </source>
</evidence>
<reference evidence="1 2" key="1">
    <citation type="submission" date="2019-07" db="EMBL/GenBank/DDBJ databases">
        <title>Genomic Encyclopedia of Type Strains, Phase I: the one thousand microbial genomes (KMG-I) project.</title>
        <authorList>
            <person name="Kyrpides N."/>
        </authorList>
    </citation>
    <scope>NUCLEOTIDE SEQUENCE [LARGE SCALE GENOMIC DNA]</scope>
    <source>
        <strain evidence="1 2">DSM 375</strain>
    </source>
</reference>